<proteinExistence type="predicted"/>
<dbReference type="Proteomes" id="UP000254072">
    <property type="component" value="Unassembled WGS sequence"/>
</dbReference>
<accession>A0A379DWK9</accession>
<dbReference type="AlphaFoldDB" id="A0A379DWK9"/>
<reference evidence="1 2" key="1">
    <citation type="submission" date="2018-06" db="EMBL/GenBank/DDBJ databases">
        <authorList>
            <consortium name="Pathogen Informatics"/>
            <person name="Doyle S."/>
        </authorList>
    </citation>
    <scope>NUCLEOTIDE SEQUENCE [LARGE SCALE GENOMIC DNA]</scope>
    <source>
        <strain evidence="1 2">NCTC11157</strain>
    </source>
</reference>
<dbReference type="EMBL" id="UGTL01000001">
    <property type="protein sequence ID" value="SUB84362.1"/>
    <property type="molecule type" value="Genomic_DNA"/>
</dbReference>
<evidence type="ECO:0000313" key="2">
    <source>
        <dbReference type="Proteomes" id="UP000254072"/>
    </source>
</evidence>
<sequence>MENDYTESNCSMIENIPPKGVSLSDLICILPCLSSDSLVFCNTKISENSDIAKSQATYCCSGT</sequence>
<gene>
    <name evidence="1" type="ORF">NCTC11157_00065</name>
</gene>
<name>A0A379DWK9_9BACT</name>
<organism evidence="1 2">
    <name type="scientific">Prevotella disiens</name>
    <dbReference type="NCBI Taxonomy" id="28130"/>
    <lineage>
        <taxon>Bacteria</taxon>
        <taxon>Pseudomonadati</taxon>
        <taxon>Bacteroidota</taxon>
        <taxon>Bacteroidia</taxon>
        <taxon>Bacteroidales</taxon>
        <taxon>Prevotellaceae</taxon>
        <taxon>Prevotella</taxon>
    </lineage>
</organism>
<evidence type="ECO:0000313" key="1">
    <source>
        <dbReference type="EMBL" id="SUB84362.1"/>
    </source>
</evidence>
<protein>
    <submittedName>
        <fullName evidence="1">Uncharacterized protein</fullName>
    </submittedName>
</protein>